<evidence type="ECO:0000313" key="11">
    <source>
        <dbReference type="Proteomes" id="UP000644115"/>
    </source>
</evidence>
<comment type="subcellular location">
    <subcellularLocation>
        <location evidence="1">Cell membrane</location>
        <topology evidence="1">Multi-pass membrane protein</topology>
    </subcellularLocation>
</comment>
<evidence type="ECO:0000313" key="10">
    <source>
        <dbReference type="EMBL" id="MBC5999899.1"/>
    </source>
</evidence>
<keyword evidence="3 8" id="KW-0812">Transmembrane</keyword>
<dbReference type="InterPro" id="IPR038766">
    <property type="entry name" value="Membrane_comp_ABC_pdt"/>
</dbReference>
<evidence type="ECO:0000256" key="4">
    <source>
        <dbReference type="ARBA" id="ARBA00022989"/>
    </source>
</evidence>
<evidence type="ECO:0000256" key="5">
    <source>
        <dbReference type="ARBA" id="ARBA00023136"/>
    </source>
</evidence>
<evidence type="ECO:0000259" key="9">
    <source>
        <dbReference type="Pfam" id="PF02687"/>
    </source>
</evidence>
<feature type="transmembrane region" description="Helical" evidence="8">
    <location>
        <begin position="851"/>
        <end position="873"/>
    </location>
</feature>
<feature type="transmembrane region" description="Helical" evidence="8">
    <location>
        <begin position="502"/>
        <end position="528"/>
    </location>
</feature>
<protein>
    <submittedName>
        <fullName evidence="10">FtsX-like permease family protein</fullName>
    </submittedName>
</protein>
<dbReference type="PANTHER" id="PTHR30287">
    <property type="entry name" value="MEMBRANE COMPONENT OF PREDICTED ABC SUPERFAMILY METABOLITE UPTAKE TRANSPORTER"/>
    <property type="match status" value="1"/>
</dbReference>
<keyword evidence="2" id="KW-1003">Cell membrane</keyword>
<feature type="region of interest" description="Disordered" evidence="7">
    <location>
        <begin position="266"/>
        <end position="316"/>
    </location>
</feature>
<feature type="transmembrane region" description="Helical" evidence="8">
    <location>
        <begin position="627"/>
        <end position="647"/>
    </location>
</feature>
<evidence type="ECO:0000256" key="6">
    <source>
        <dbReference type="SAM" id="Coils"/>
    </source>
</evidence>
<feature type="coiled-coil region" evidence="6">
    <location>
        <begin position="365"/>
        <end position="424"/>
    </location>
</feature>
<dbReference type="GO" id="GO:0005886">
    <property type="term" value="C:plasma membrane"/>
    <property type="evidence" value="ECO:0007669"/>
    <property type="project" value="UniProtKB-SubCell"/>
</dbReference>
<evidence type="ECO:0000256" key="7">
    <source>
        <dbReference type="SAM" id="MobiDB-lite"/>
    </source>
</evidence>
<reference evidence="10" key="1">
    <citation type="submission" date="2020-08" db="EMBL/GenBank/DDBJ databases">
        <authorList>
            <person name="Liu C."/>
            <person name="Sun Q."/>
        </authorList>
    </citation>
    <scope>NUCLEOTIDE SEQUENCE</scope>
    <source>
        <strain evidence="10">BX16</strain>
    </source>
</reference>
<feature type="transmembrane region" description="Helical" evidence="8">
    <location>
        <begin position="21"/>
        <end position="38"/>
    </location>
</feature>
<feature type="transmembrane region" description="Helical" evidence="8">
    <location>
        <begin position="906"/>
        <end position="925"/>
    </location>
</feature>
<dbReference type="AlphaFoldDB" id="A0A923ND83"/>
<feature type="transmembrane region" description="Helical" evidence="8">
    <location>
        <begin position="945"/>
        <end position="966"/>
    </location>
</feature>
<keyword evidence="6" id="KW-0175">Coiled coil</keyword>
<dbReference type="InterPro" id="IPR003838">
    <property type="entry name" value="ABC3_permease_C"/>
</dbReference>
<keyword evidence="4 8" id="KW-1133">Transmembrane helix</keyword>
<comment type="caution">
    <text evidence="10">The sequence shown here is derived from an EMBL/GenBank/DDBJ whole genome shotgun (WGS) entry which is preliminary data.</text>
</comment>
<keyword evidence="5 8" id="KW-0472">Membrane</keyword>
<name>A0A923ND83_9FIRM</name>
<dbReference type="Pfam" id="PF02687">
    <property type="entry name" value="FtsX"/>
    <property type="match status" value="2"/>
</dbReference>
<feature type="domain" description="ABC3 transporter permease C-terminal" evidence="9">
    <location>
        <begin position="460"/>
        <end position="578"/>
    </location>
</feature>
<dbReference type="Proteomes" id="UP000644115">
    <property type="component" value="Unassembled WGS sequence"/>
</dbReference>
<evidence type="ECO:0000256" key="3">
    <source>
        <dbReference type="ARBA" id="ARBA00022692"/>
    </source>
</evidence>
<evidence type="ECO:0000256" key="2">
    <source>
        <dbReference type="ARBA" id="ARBA00022475"/>
    </source>
</evidence>
<feature type="transmembrane region" description="Helical" evidence="8">
    <location>
        <begin position="548"/>
        <end position="573"/>
    </location>
</feature>
<feature type="compositionally biased region" description="Basic and acidic residues" evidence="7">
    <location>
        <begin position="286"/>
        <end position="298"/>
    </location>
</feature>
<proteinExistence type="predicted"/>
<feature type="domain" description="ABC3 transporter permease C-terminal" evidence="9">
    <location>
        <begin position="857"/>
        <end position="974"/>
    </location>
</feature>
<evidence type="ECO:0000256" key="1">
    <source>
        <dbReference type="ARBA" id="ARBA00004651"/>
    </source>
</evidence>
<dbReference type="RefSeq" id="WP_249287269.1">
    <property type="nucleotide sequence ID" value="NZ_JACRWC010000100.1"/>
</dbReference>
<sequence length="983" mass="109664">MTRNVYNKNIRRTIFGSLGRYIAIMAIIALGVGFFAGVKNTKGSMMETLDKYVQDQNMYDYRLISTYGFTEDDEKALQKVDAVAEAEGSVTADFFSQDRDGNSIILKAHSMTADINLPKLEKGRLPEADNECVADSHFFSGKDLEKTIKITDENDADGKEQFTYGSYKIVGIVNSPNYIMKEERGTTSLGDGRITAYVYMPRGAFTSEYYTEMLLTCEKQGFVFSDTYDKNIKAAKDPIEAAAKERGQERYDEILAEAQEKIDSGQAELDSGRQKLEQQKASTYGKLRESKSTLDSKSSEISSGKQQLKTKRSELTAQQTQLTGQIKLLQEAITAAESPGSGVPQEQIEQMKGQLQQMQGGAAQIESGLQQISEQEKKLSEGEKEIQSGYLQYFNGKKTADSQFAAAEQELEDGQKELDDAKEQLSKIKEPELYVQTRKDNIGYDSFESNAEIVNSVAKVFPVFFFLIAALVCSTTMTRMIDEERTQIGALRALGYTRGKIMWKYMVYSGSAAMIGCVGGFLAGSKYFPYAIWTAYGMMFGFAPVEFYFNWPLALISLAVSLICSLGTTWFACRSKMKSTPAEILRPEAPKAGKRILLERIGVLWKRMKFLHKVSARNIFRYKKRMIMMILGIGGCTALVLAGFGIYDSVGGIAQHQYSQIEKYDMAAAFSKTLDEEEQAKIESQYGDQISNMAVLQQSSVDAEGGGVNKSCNLMISDDNRITKAVSFRTKDGRKIAYPKTGEAVINNKLAEMLSLKKGDQLTVKYDDTKSVQLTVSGIYWNYVSNYIYINGQTYEDDFGKTYDPTAAFLTAAKGTGVYKLSENLNKYDDIIAISINKDIEKRVSDMMVSLNYIVILVIGCAGALAFIVLFNLGNINLTERVREIATIEVLGFYPREMGSYVFRENFILVLIGIVAGLPTGYVLHKFIMSRIVVDAVSFNEIIEPASYVFTVLTVIGFSVIVDLILRRKMRRINMAEALKSIE</sequence>
<organism evidence="10 11">
    <name type="scientific">Lentihominibacter faecis</name>
    <dbReference type="NCBI Taxonomy" id="2764712"/>
    <lineage>
        <taxon>Bacteria</taxon>
        <taxon>Bacillati</taxon>
        <taxon>Bacillota</taxon>
        <taxon>Clostridia</taxon>
        <taxon>Peptostreptococcales</taxon>
        <taxon>Anaerovoracaceae</taxon>
        <taxon>Lentihominibacter</taxon>
    </lineage>
</organism>
<accession>A0A923ND83</accession>
<dbReference type="EMBL" id="JACRWC010000100">
    <property type="protein sequence ID" value="MBC5999899.1"/>
    <property type="molecule type" value="Genomic_DNA"/>
</dbReference>
<evidence type="ECO:0000256" key="8">
    <source>
        <dbReference type="SAM" id="Phobius"/>
    </source>
</evidence>
<feature type="transmembrane region" description="Helical" evidence="8">
    <location>
        <begin position="460"/>
        <end position="481"/>
    </location>
</feature>
<keyword evidence="11" id="KW-1185">Reference proteome</keyword>
<gene>
    <name evidence="10" type="ORF">H8876_07800</name>
</gene>
<dbReference type="PANTHER" id="PTHR30287:SF1">
    <property type="entry name" value="INNER MEMBRANE PROTEIN"/>
    <property type="match status" value="1"/>
</dbReference>